<sequence>MNEISNIFEKFKKNWKKYVFQSLLATITIFFILLILNVQDRPIIVSSLGASTFIVFAMPQSMVAKARNLVGGHAVGFICGSIFSFLLNGNFVFSNLSYALAVGLSIFLMVVIDTEHPPAAGTALSLSITGFSLNAVLCVFISVAILAVAHHFLKPYMIDLI</sequence>
<evidence type="ECO:0000256" key="1">
    <source>
        <dbReference type="SAM" id="Phobius"/>
    </source>
</evidence>
<dbReference type="PANTHER" id="PTHR33741:SF5">
    <property type="entry name" value="TRANSMEMBRANE PROTEIN DDB_G0269096-RELATED"/>
    <property type="match status" value="1"/>
</dbReference>
<name>A0A2K1P9L7_9BACT</name>
<evidence type="ECO:0000259" key="2">
    <source>
        <dbReference type="Pfam" id="PF04982"/>
    </source>
</evidence>
<keyword evidence="1" id="KW-1133">Transmembrane helix</keyword>
<feature type="transmembrane region" description="Helical" evidence="1">
    <location>
        <begin position="18"/>
        <end position="36"/>
    </location>
</feature>
<dbReference type="PANTHER" id="PTHR33741">
    <property type="entry name" value="TRANSMEMBRANE PROTEIN DDB_G0269096-RELATED"/>
    <property type="match status" value="1"/>
</dbReference>
<dbReference type="Proteomes" id="UP000236199">
    <property type="component" value="Unassembled WGS sequence"/>
</dbReference>
<dbReference type="InterPro" id="IPR007065">
    <property type="entry name" value="HPP"/>
</dbReference>
<dbReference type="OrthoDB" id="9811720at2"/>
<feature type="transmembrane region" description="Helical" evidence="1">
    <location>
        <begin position="70"/>
        <end position="87"/>
    </location>
</feature>
<dbReference type="EMBL" id="AZRM01000035">
    <property type="protein sequence ID" value="PNR99396.1"/>
    <property type="molecule type" value="Genomic_DNA"/>
</dbReference>
<dbReference type="RefSeq" id="WP_103079108.1">
    <property type="nucleotide sequence ID" value="NZ_AZRM01000035.1"/>
</dbReference>
<proteinExistence type="predicted"/>
<keyword evidence="4" id="KW-1185">Reference proteome</keyword>
<feature type="transmembrane region" description="Helical" evidence="1">
    <location>
        <begin position="93"/>
        <end position="112"/>
    </location>
</feature>
<feature type="transmembrane region" description="Helical" evidence="1">
    <location>
        <begin position="124"/>
        <end position="153"/>
    </location>
</feature>
<evidence type="ECO:0000313" key="4">
    <source>
        <dbReference type="Proteomes" id="UP000236199"/>
    </source>
</evidence>
<reference evidence="3 4" key="1">
    <citation type="submission" date="2013-12" db="EMBL/GenBank/DDBJ databases">
        <title>Comparative genomics of Petrotoga isolates.</title>
        <authorList>
            <person name="Nesbo C.L."/>
            <person name="Charchuk R."/>
            <person name="Chow K."/>
        </authorList>
    </citation>
    <scope>NUCLEOTIDE SEQUENCE [LARGE SCALE GENOMIC DNA]</scope>
    <source>
        <strain evidence="3 4">DSM 10691</strain>
    </source>
</reference>
<dbReference type="Pfam" id="PF04982">
    <property type="entry name" value="TM_HPP"/>
    <property type="match status" value="1"/>
</dbReference>
<gene>
    <name evidence="3" type="ORF">X928_07350</name>
</gene>
<feature type="domain" description="HPP transmembrane region" evidence="2">
    <location>
        <begin position="13"/>
        <end position="148"/>
    </location>
</feature>
<protein>
    <recommendedName>
        <fullName evidence="2">HPP transmembrane region domain-containing protein</fullName>
    </recommendedName>
</protein>
<organism evidence="3 4">
    <name type="scientific">Petrotoga miotherma DSM 10691</name>
    <dbReference type="NCBI Taxonomy" id="1434326"/>
    <lineage>
        <taxon>Bacteria</taxon>
        <taxon>Thermotogati</taxon>
        <taxon>Thermotogota</taxon>
        <taxon>Thermotogae</taxon>
        <taxon>Petrotogales</taxon>
        <taxon>Petrotogaceae</taxon>
        <taxon>Petrotoga</taxon>
    </lineage>
</organism>
<keyword evidence="1" id="KW-0812">Transmembrane</keyword>
<accession>A0A2K1P9L7</accession>
<feature type="transmembrane region" description="Helical" evidence="1">
    <location>
        <begin position="42"/>
        <end position="58"/>
    </location>
</feature>
<dbReference type="AlphaFoldDB" id="A0A2K1P9L7"/>
<dbReference type="InterPro" id="IPR058581">
    <property type="entry name" value="TM_HPP"/>
</dbReference>
<comment type="caution">
    <text evidence="3">The sequence shown here is derived from an EMBL/GenBank/DDBJ whole genome shotgun (WGS) entry which is preliminary data.</text>
</comment>
<keyword evidence="1" id="KW-0472">Membrane</keyword>
<evidence type="ECO:0000313" key="3">
    <source>
        <dbReference type="EMBL" id="PNR99396.1"/>
    </source>
</evidence>